<evidence type="ECO:0000313" key="2">
    <source>
        <dbReference type="Proteomes" id="UP000475862"/>
    </source>
</evidence>
<organism evidence="1 2">
    <name type="scientific">Aphis glycines</name>
    <name type="common">Soybean aphid</name>
    <dbReference type="NCBI Taxonomy" id="307491"/>
    <lineage>
        <taxon>Eukaryota</taxon>
        <taxon>Metazoa</taxon>
        <taxon>Ecdysozoa</taxon>
        <taxon>Arthropoda</taxon>
        <taxon>Hexapoda</taxon>
        <taxon>Insecta</taxon>
        <taxon>Pterygota</taxon>
        <taxon>Neoptera</taxon>
        <taxon>Paraneoptera</taxon>
        <taxon>Hemiptera</taxon>
        <taxon>Sternorrhyncha</taxon>
        <taxon>Aphidomorpha</taxon>
        <taxon>Aphidoidea</taxon>
        <taxon>Aphididae</taxon>
        <taxon>Aphidini</taxon>
        <taxon>Aphis</taxon>
        <taxon>Aphis</taxon>
    </lineage>
</organism>
<dbReference type="EMBL" id="VYZN01000008">
    <property type="protein sequence ID" value="KAE9543399.1"/>
    <property type="molecule type" value="Genomic_DNA"/>
</dbReference>
<dbReference type="Proteomes" id="UP000475862">
    <property type="component" value="Unassembled WGS sequence"/>
</dbReference>
<comment type="caution">
    <text evidence="1">The sequence shown here is derived from an EMBL/GenBank/DDBJ whole genome shotgun (WGS) entry which is preliminary data.</text>
</comment>
<accession>A0A6G0U449</accession>
<dbReference type="OrthoDB" id="6609733at2759"/>
<gene>
    <name evidence="1" type="ORF">AGLY_002199</name>
</gene>
<sequence length="189" mass="22583">MCASMDAQHESLLLHSEVRWLSRSKVLNRVLELKDELLIFFQNEKNDTFNNFLTNDIWCTKLAYLADIFNYLNTVNTSMQGKNENILTSTHKLSAFQKKISFWRTHIVQKKTVDMFPSIQNNINEIIPIITQHLELLEEKITKYFPAFNIEKYDWIRNPFSSTNTLIYELHYKKRRNLLRCQQIVYSQN</sequence>
<reference evidence="1 2" key="1">
    <citation type="submission" date="2019-08" db="EMBL/GenBank/DDBJ databases">
        <title>The genome of the soybean aphid Biotype 1, its phylome, world population structure and adaptation to the North American continent.</title>
        <authorList>
            <person name="Giordano R."/>
            <person name="Donthu R.K."/>
            <person name="Hernandez A.G."/>
            <person name="Wright C.L."/>
            <person name="Zimin A.V."/>
        </authorList>
    </citation>
    <scope>NUCLEOTIDE SEQUENCE [LARGE SCALE GENOMIC DNA]</scope>
    <source>
        <tissue evidence="1">Whole aphids</tissue>
    </source>
</reference>
<proteinExistence type="predicted"/>
<evidence type="ECO:0008006" key="3">
    <source>
        <dbReference type="Google" id="ProtNLM"/>
    </source>
</evidence>
<dbReference type="AlphaFoldDB" id="A0A6G0U449"/>
<dbReference type="PANTHER" id="PTHR45913">
    <property type="entry name" value="EPM2A-INTERACTING PROTEIN 1"/>
    <property type="match status" value="1"/>
</dbReference>
<protein>
    <recommendedName>
        <fullName evidence="3">Zinc finger BED domain-containing protein 5</fullName>
    </recommendedName>
</protein>
<name>A0A6G0U449_APHGL</name>
<evidence type="ECO:0000313" key="1">
    <source>
        <dbReference type="EMBL" id="KAE9543399.1"/>
    </source>
</evidence>
<keyword evidence="2" id="KW-1185">Reference proteome</keyword>
<dbReference type="PANTHER" id="PTHR45913:SF19">
    <property type="entry name" value="LOW QUALITY PROTEIN: ZINC FINGER BED DOMAIN-CONTAINING PROTEIN 5-LIKE"/>
    <property type="match status" value="1"/>
</dbReference>